<comment type="caution">
    <text evidence="16">The sequence shown here is derived from an EMBL/GenBank/DDBJ whole genome shotgun (WGS) entry which is preliminary data.</text>
</comment>
<keyword evidence="8" id="KW-0271">Exosome</keyword>
<evidence type="ECO:0000256" key="14">
    <source>
        <dbReference type="RuleBase" id="RU003901"/>
    </source>
</evidence>
<evidence type="ECO:0000256" key="1">
    <source>
        <dbReference type="ARBA" id="ARBA00001946"/>
    </source>
</evidence>
<dbReference type="SUPFAM" id="SSF50249">
    <property type="entry name" value="Nucleic acid-binding proteins"/>
    <property type="match status" value="2"/>
</dbReference>
<keyword evidence="12" id="KW-0539">Nucleus</keyword>
<dbReference type="Pfam" id="PF17849">
    <property type="entry name" value="OB_Dis3"/>
    <property type="match status" value="1"/>
</dbReference>
<evidence type="ECO:0000256" key="11">
    <source>
        <dbReference type="ARBA" id="ARBA00022884"/>
    </source>
</evidence>
<keyword evidence="10" id="KW-0460">Magnesium</keyword>
<dbReference type="GO" id="GO:0003723">
    <property type="term" value="F:RNA binding"/>
    <property type="evidence" value="ECO:0007669"/>
    <property type="project" value="UniProtKB-KW"/>
</dbReference>
<keyword evidence="7" id="KW-0378">Hydrolase</keyword>
<dbReference type="InterPro" id="IPR041505">
    <property type="entry name" value="Dis3_CSD2"/>
</dbReference>
<keyword evidence="5" id="KW-0698">rRNA processing</keyword>
<keyword evidence="9" id="KW-0269">Exonuclease</keyword>
<accession>A0AAW2ZRJ2</accession>
<comment type="cofactor">
    <cofactor evidence="1">
        <name>Mg(2+)</name>
        <dbReference type="ChEBI" id="CHEBI:18420"/>
    </cofactor>
</comment>
<dbReference type="GO" id="GO:0000956">
    <property type="term" value="P:nuclear-transcribed mRNA catabolic process"/>
    <property type="evidence" value="ECO:0007669"/>
    <property type="project" value="UniProtKB-ARBA"/>
</dbReference>
<name>A0AAW2ZRJ2_9EUKA</name>
<dbReference type="GO" id="GO:0000175">
    <property type="term" value="F:3'-5'-RNA exonuclease activity"/>
    <property type="evidence" value="ECO:0007669"/>
    <property type="project" value="UniProtKB-ARBA"/>
</dbReference>
<sequence>MNNKKEDQVKKVKAFSKLNKKGNVVRVIREHYLRDDIWCKSLACNICRHEDAVLEAPEIVTKMSKTALKKQKKKAPEMPEVSDYIPQYIIPSVDVSMKYLDILEECQKKNIIFCETVSEEANQTQHSQKRKYQRIRNLINNQERCSILFANEHSVETYTDRLESESQKQRNDRAVVIVSEWYSKHLNNSIPIILLSDTPVTVDPNNNITVMSMVEFVQGNTKLMDMLANVVDSTSEVNLFEEHLPLDVMESGISKGTLHRAKIKMSRKEDATVRVDGEEYIVEPNRAVHDDVVCVQILPKEQWRVPNSKRVSTGFVVPTAVVVGVIQRNWRDYVCSILESNDSSSNVMCVPLDYRIPKIRIRTNNKQALENMRIVVRISSWERGSNYPTGFYVKTIGPIGDLNVETQSLLLENQIHITPFSKAALDQLPSKDWKPDPRYRKDLRTSHMVSSIDPIGCEDIDDALSVRHLPNDCVEIGVHIADVTAFVPHDSPLDIEARNKSTTIYLIDRRIDMLPSLLSANLCSLHQNRDRYAMSVIWKFNNKHQVIDTWFGRTVIRNRYALHYDQAQSIIDGISIPKVDPIPERNWSEAQIAPDDFSQLKKNLTTLQKLGQLLHRARQDNGAVDLESLDQVTFSLDDKKEPTKISTKVDGLIHHTVAEWMIYANAAVAKKIHDHNQSSALLRIHPQPKSENFSSLLKVASVRDYAINVRDNNTLAKSLDGAVDRSDPYVNMLLRSLATRAMEEAQYVSSGSLTGSEALRHYGLALQHYTHFTSPIRRYADIIVHRQLLNCLQNENHASRELFNNQQLQKIASAINDRKRAADRAQQESTEWFRAIYFRNKSQVVDGIVFGVKSTSISVFLPQYYIKGQIYLTTREGQLIIPIKERNRFELPENIPSAGVIDYHEEKQRVGISIKGSLFKITVFDHVQVQVKISESKAHLPQVSLELTTFKTSTKPSAGASGGCQTIVFARLRGDHKGQIQRWTESKMK</sequence>
<keyword evidence="17" id="KW-1185">Reference proteome</keyword>
<dbReference type="Gene3D" id="2.40.50.700">
    <property type="match status" value="1"/>
</dbReference>
<evidence type="ECO:0000256" key="3">
    <source>
        <dbReference type="ARBA" id="ARBA00005785"/>
    </source>
</evidence>
<evidence type="ECO:0000313" key="17">
    <source>
        <dbReference type="Proteomes" id="UP001431209"/>
    </source>
</evidence>
<keyword evidence="6" id="KW-0540">Nuclease</keyword>
<comment type="similarity">
    <text evidence="3 14">Belongs to the RNR ribonuclease family.</text>
</comment>
<feature type="domain" description="RNB" evidence="15">
    <location>
        <begin position="440"/>
        <end position="794"/>
    </location>
</feature>
<dbReference type="AlphaFoldDB" id="A0AAW2ZRJ2"/>
<gene>
    <name evidence="16" type="ORF">AKO1_009867</name>
</gene>
<dbReference type="Pfam" id="PF00773">
    <property type="entry name" value="RNB"/>
    <property type="match status" value="1"/>
</dbReference>
<evidence type="ECO:0000256" key="2">
    <source>
        <dbReference type="ARBA" id="ARBA00004123"/>
    </source>
</evidence>
<dbReference type="Gene3D" id="2.40.50.140">
    <property type="entry name" value="Nucleic acid-binding proteins"/>
    <property type="match status" value="1"/>
</dbReference>
<protein>
    <recommendedName>
        <fullName evidence="4">DIS3-like exonuclease 1</fullName>
    </recommendedName>
    <alternativeName>
        <fullName evidence="13">Ribosomal RNA-processing protein 44</fullName>
    </alternativeName>
</protein>
<dbReference type="EMBL" id="JAOPGA020001789">
    <property type="protein sequence ID" value="KAL0491346.1"/>
    <property type="molecule type" value="Genomic_DNA"/>
</dbReference>
<dbReference type="Gene3D" id="2.40.50.690">
    <property type="match status" value="1"/>
</dbReference>
<evidence type="ECO:0000256" key="7">
    <source>
        <dbReference type="ARBA" id="ARBA00022801"/>
    </source>
</evidence>
<comment type="subcellular location">
    <subcellularLocation>
        <location evidence="2">Nucleus</location>
    </subcellularLocation>
</comment>
<reference evidence="16 17" key="1">
    <citation type="submission" date="2024-03" db="EMBL/GenBank/DDBJ databases">
        <title>The Acrasis kona genome and developmental transcriptomes reveal deep origins of eukaryotic multicellular pathways.</title>
        <authorList>
            <person name="Sheikh S."/>
            <person name="Fu C.-J."/>
            <person name="Brown M.W."/>
            <person name="Baldauf S.L."/>
        </authorList>
    </citation>
    <scope>NUCLEOTIDE SEQUENCE [LARGE SCALE GENOMIC DNA]</scope>
    <source>
        <strain evidence="16 17">ATCC MYA-3509</strain>
    </source>
</reference>
<dbReference type="GO" id="GO:0006364">
    <property type="term" value="P:rRNA processing"/>
    <property type="evidence" value="ECO:0007669"/>
    <property type="project" value="UniProtKB-KW"/>
</dbReference>
<evidence type="ECO:0000313" key="16">
    <source>
        <dbReference type="EMBL" id="KAL0491346.1"/>
    </source>
</evidence>
<dbReference type="SMART" id="SM00955">
    <property type="entry name" value="RNB"/>
    <property type="match status" value="1"/>
</dbReference>
<evidence type="ECO:0000256" key="10">
    <source>
        <dbReference type="ARBA" id="ARBA00022842"/>
    </source>
</evidence>
<dbReference type="GO" id="GO:0000176">
    <property type="term" value="C:nuclear exosome (RNase complex)"/>
    <property type="evidence" value="ECO:0007669"/>
    <property type="project" value="UniProtKB-ARBA"/>
</dbReference>
<dbReference type="FunFam" id="2.40.50.700:FF:000001">
    <property type="entry name" value="Exosome complex exonuclease exoribonuclease (Rrp44)"/>
    <property type="match status" value="1"/>
</dbReference>
<evidence type="ECO:0000256" key="5">
    <source>
        <dbReference type="ARBA" id="ARBA00022552"/>
    </source>
</evidence>
<dbReference type="InterPro" id="IPR002716">
    <property type="entry name" value="PIN_dom"/>
</dbReference>
<proteinExistence type="inferred from homology"/>
<evidence type="ECO:0000256" key="8">
    <source>
        <dbReference type="ARBA" id="ARBA00022835"/>
    </source>
</evidence>
<evidence type="ECO:0000259" key="15">
    <source>
        <dbReference type="SMART" id="SM00955"/>
    </source>
</evidence>
<evidence type="ECO:0000256" key="13">
    <source>
        <dbReference type="ARBA" id="ARBA00077930"/>
    </source>
</evidence>
<dbReference type="PANTHER" id="PTHR23355">
    <property type="entry name" value="RIBONUCLEASE"/>
    <property type="match status" value="1"/>
</dbReference>
<dbReference type="Gene3D" id="3.40.50.1010">
    <property type="entry name" value="5'-nuclease"/>
    <property type="match status" value="1"/>
</dbReference>
<evidence type="ECO:0000256" key="6">
    <source>
        <dbReference type="ARBA" id="ARBA00022722"/>
    </source>
</evidence>
<organism evidence="16 17">
    <name type="scientific">Acrasis kona</name>
    <dbReference type="NCBI Taxonomy" id="1008807"/>
    <lineage>
        <taxon>Eukaryota</taxon>
        <taxon>Discoba</taxon>
        <taxon>Heterolobosea</taxon>
        <taxon>Tetramitia</taxon>
        <taxon>Eutetramitia</taxon>
        <taxon>Acrasidae</taxon>
        <taxon>Acrasis</taxon>
    </lineage>
</organism>
<dbReference type="PROSITE" id="PS01175">
    <property type="entry name" value="RIBONUCLEASE_II"/>
    <property type="match status" value="1"/>
</dbReference>
<evidence type="ECO:0000256" key="12">
    <source>
        <dbReference type="ARBA" id="ARBA00023242"/>
    </source>
</evidence>
<evidence type="ECO:0000256" key="4">
    <source>
        <dbReference type="ARBA" id="ARBA00016366"/>
    </source>
</evidence>
<dbReference type="InterPro" id="IPR022966">
    <property type="entry name" value="RNase_II/R_CS"/>
</dbReference>
<dbReference type="CDD" id="cd09862">
    <property type="entry name" value="PIN_Rrp44-like"/>
    <property type="match status" value="1"/>
</dbReference>
<dbReference type="PANTHER" id="PTHR23355:SF30">
    <property type="entry name" value="DIS3-LIKE EXONUCLEASE 1"/>
    <property type="match status" value="1"/>
</dbReference>
<dbReference type="InterPro" id="IPR050180">
    <property type="entry name" value="RNR_Ribonuclease"/>
</dbReference>
<dbReference type="InterPro" id="IPR001900">
    <property type="entry name" value="RNase_II/R"/>
</dbReference>
<dbReference type="Proteomes" id="UP001431209">
    <property type="component" value="Unassembled WGS sequence"/>
</dbReference>
<dbReference type="Pfam" id="PF13638">
    <property type="entry name" value="PIN_4"/>
    <property type="match status" value="1"/>
</dbReference>
<evidence type="ECO:0000256" key="9">
    <source>
        <dbReference type="ARBA" id="ARBA00022839"/>
    </source>
</evidence>
<keyword evidence="11" id="KW-0694">RNA-binding</keyword>
<dbReference type="InterPro" id="IPR012340">
    <property type="entry name" value="NA-bd_OB-fold"/>
</dbReference>